<evidence type="ECO:0000256" key="2">
    <source>
        <dbReference type="ARBA" id="ARBA00022884"/>
    </source>
</evidence>
<dbReference type="PaxDb" id="4097-A0A1S4D811"/>
<dbReference type="GO" id="GO:0006396">
    <property type="term" value="P:RNA processing"/>
    <property type="evidence" value="ECO:0007669"/>
    <property type="project" value="InterPro"/>
</dbReference>
<dbReference type="GO" id="GO:0003723">
    <property type="term" value="F:RNA binding"/>
    <property type="evidence" value="ECO:0000318"/>
    <property type="project" value="GO_Central"/>
</dbReference>
<dbReference type="GO" id="GO:0005634">
    <property type="term" value="C:nucleus"/>
    <property type="evidence" value="ECO:0007669"/>
    <property type="project" value="UniProtKB-SubCell"/>
</dbReference>
<evidence type="ECO:0000313" key="6">
    <source>
        <dbReference type="RefSeq" id="XP_016509580.1"/>
    </source>
</evidence>
<dbReference type="InterPro" id="IPR045180">
    <property type="entry name" value="La_dom_prot"/>
</dbReference>
<dbReference type="GeneID" id="107827035"/>
<dbReference type="SUPFAM" id="SSF46785">
    <property type="entry name" value="Winged helix' DNA-binding domain"/>
    <property type="match status" value="1"/>
</dbReference>
<reference evidence="6" key="2">
    <citation type="submission" date="2025-08" db="UniProtKB">
        <authorList>
            <consortium name="RefSeq"/>
        </authorList>
    </citation>
    <scope>IDENTIFICATION</scope>
</reference>
<name>A0A1S4D811_TOBAC</name>
<dbReference type="InterPro" id="IPR012677">
    <property type="entry name" value="Nucleotide-bd_a/b_plait_sf"/>
</dbReference>
<dbReference type="Gene3D" id="3.30.70.330">
    <property type="match status" value="1"/>
</dbReference>
<dbReference type="PRINTS" id="PR00302">
    <property type="entry name" value="LUPUSLA"/>
</dbReference>
<dbReference type="AlphaFoldDB" id="A0A1S4D811"/>
<comment type="subcellular location">
    <subcellularLocation>
        <location evidence="1">Nucleus</location>
    </subcellularLocation>
</comment>
<dbReference type="Pfam" id="PF07145">
    <property type="entry name" value="PAM2"/>
    <property type="match status" value="1"/>
</dbReference>
<dbReference type="Gene3D" id="1.10.10.10">
    <property type="entry name" value="Winged helix-like DNA-binding domain superfamily/Winged helix DNA-binding domain"/>
    <property type="match status" value="1"/>
</dbReference>
<dbReference type="PROSITE" id="PS50102">
    <property type="entry name" value="RRM"/>
    <property type="match status" value="1"/>
</dbReference>
<evidence type="ECO:0000256" key="4">
    <source>
        <dbReference type="PROSITE-ProRule" id="PRU00332"/>
    </source>
</evidence>
<reference evidence="5" key="1">
    <citation type="journal article" date="2014" name="Nat. Commun.">
        <title>The tobacco genome sequence and its comparison with those of tomato and potato.</title>
        <authorList>
            <person name="Sierro N."/>
            <person name="Battey J.N."/>
            <person name="Ouadi S."/>
            <person name="Bakaher N."/>
            <person name="Bovet L."/>
            <person name="Willig A."/>
            <person name="Goepfert S."/>
            <person name="Peitsch M.C."/>
            <person name="Ivanov N.V."/>
        </authorList>
    </citation>
    <scope>NUCLEOTIDE SEQUENCE [LARGE SCALE GENOMIC DNA]</scope>
</reference>
<dbReference type="KEGG" id="nta:107827035"/>
<proteinExistence type="predicted"/>
<organism evidence="5 6">
    <name type="scientific">Nicotiana tabacum</name>
    <name type="common">Common tobacco</name>
    <dbReference type="NCBI Taxonomy" id="4097"/>
    <lineage>
        <taxon>Eukaryota</taxon>
        <taxon>Viridiplantae</taxon>
        <taxon>Streptophyta</taxon>
        <taxon>Embryophyta</taxon>
        <taxon>Tracheophyta</taxon>
        <taxon>Spermatophyta</taxon>
        <taxon>Magnoliopsida</taxon>
        <taxon>eudicotyledons</taxon>
        <taxon>Gunneridae</taxon>
        <taxon>Pentapetalae</taxon>
        <taxon>asterids</taxon>
        <taxon>lamiids</taxon>
        <taxon>Solanales</taxon>
        <taxon>Solanaceae</taxon>
        <taxon>Nicotianoideae</taxon>
        <taxon>Nicotianeae</taxon>
        <taxon>Nicotiana</taxon>
    </lineage>
</organism>
<dbReference type="SMR" id="A0A1S4D811"/>
<dbReference type="InterPro" id="IPR006630">
    <property type="entry name" value="La_HTH"/>
</dbReference>
<keyword evidence="5" id="KW-1185">Reference proteome</keyword>
<gene>
    <name evidence="6" type="primary">LOC107827035</name>
</gene>
<dbReference type="Pfam" id="PF05383">
    <property type="entry name" value="La"/>
    <property type="match status" value="1"/>
</dbReference>
<dbReference type="InterPro" id="IPR036388">
    <property type="entry name" value="WH-like_DNA-bd_sf"/>
</dbReference>
<evidence type="ECO:0000256" key="3">
    <source>
        <dbReference type="ARBA" id="ARBA00023242"/>
    </source>
</evidence>
<dbReference type="InterPro" id="IPR000504">
    <property type="entry name" value="RRM_dom"/>
</dbReference>
<dbReference type="OMA" id="HYNELSI"/>
<accession>A0A1S4D811</accession>
<dbReference type="PANTHER" id="PTHR22792">
    <property type="entry name" value="LUPUS LA PROTEIN-RELATED"/>
    <property type="match status" value="1"/>
</dbReference>
<sequence length="431" mass="48083">MAQMQPEKVASSVQESTPEKFVAKVYYNKKLAKNNNNKQQQINAAAYNTNGGSFKFNVQAPEFVPKSHATIPISGYIYPYFQYVNTTITTTTNDWISGGDLTISFVQEPSFVSTLSQKDILPEELRLKVIKQVEYQLSDMSLLANESLLKQMNKDPKGFVPISSVSATKKIKSLITNNQLTLSHALLSSTKLIVSDDGKKVKRKIPFTDKDKEELMLRTVVAENLPDDHSHHNIEKIFNVAGSVKTIRVCHPQDPNTRTRGDLGISSKLHALIEFEHPEAAEKAVEKLNDERNWRKGLQVKLLLRRSPKSVLKSRKSAFDGCFDDEDWLASELTDDSNHTNQSEIADSNVEETLATKKTWGKGRVRARQRNQMFNGRGLLASSPQSSNSGPFEAPIKQATKGPRMPDGTKGFTMGRGKPLNINVQTGVHVV</sequence>
<dbReference type="PROSITE" id="PS50961">
    <property type="entry name" value="HTH_LA"/>
    <property type="match status" value="1"/>
</dbReference>
<dbReference type="Proteomes" id="UP000790787">
    <property type="component" value="Chromosome 5"/>
</dbReference>
<protein>
    <submittedName>
        <fullName evidence="6">La-related protein 6C-like</fullName>
    </submittedName>
</protein>
<dbReference type="InterPro" id="IPR002344">
    <property type="entry name" value="Lupus_La"/>
</dbReference>
<dbReference type="STRING" id="4097.A0A1S4D811"/>
<keyword evidence="2 4" id="KW-0694">RNA-binding</keyword>
<dbReference type="InterPro" id="IPR035979">
    <property type="entry name" value="RBD_domain_sf"/>
</dbReference>
<dbReference type="PANTHER" id="PTHR22792:SF109">
    <property type="entry name" value="LA-RELATED PROTEIN 6C-LIKE"/>
    <property type="match status" value="1"/>
</dbReference>
<evidence type="ECO:0000313" key="5">
    <source>
        <dbReference type="Proteomes" id="UP000790787"/>
    </source>
</evidence>
<keyword evidence="3" id="KW-0539">Nucleus</keyword>
<dbReference type="GO" id="GO:1990904">
    <property type="term" value="C:ribonucleoprotein complex"/>
    <property type="evidence" value="ECO:0007669"/>
    <property type="project" value="InterPro"/>
</dbReference>
<dbReference type="SMART" id="SM00715">
    <property type="entry name" value="LA"/>
    <property type="match status" value="1"/>
</dbReference>
<dbReference type="InterPro" id="IPR009818">
    <property type="entry name" value="PAM2_motif"/>
</dbReference>
<evidence type="ECO:0000256" key="1">
    <source>
        <dbReference type="ARBA" id="ARBA00004123"/>
    </source>
</evidence>
<dbReference type="OrthoDB" id="435402at2759"/>
<dbReference type="InterPro" id="IPR036390">
    <property type="entry name" value="WH_DNA-bd_sf"/>
</dbReference>
<dbReference type="SMART" id="SM00360">
    <property type="entry name" value="RRM"/>
    <property type="match status" value="1"/>
</dbReference>
<dbReference type="RefSeq" id="XP_016509580.1">
    <property type="nucleotide sequence ID" value="XM_016654094.1"/>
</dbReference>
<dbReference type="Pfam" id="PF00076">
    <property type="entry name" value="RRM_1"/>
    <property type="match status" value="1"/>
</dbReference>
<dbReference type="SUPFAM" id="SSF54928">
    <property type="entry name" value="RNA-binding domain, RBD"/>
    <property type="match status" value="1"/>
</dbReference>